<organism evidence="4 5">
    <name type="scientific">Daphnia magna</name>
    <dbReference type="NCBI Taxonomy" id="35525"/>
    <lineage>
        <taxon>Eukaryota</taxon>
        <taxon>Metazoa</taxon>
        <taxon>Ecdysozoa</taxon>
        <taxon>Arthropoda</taxon>
        <taxon>Crustacea</taxon>
        <taxon>Branchiopoda</taxon>
        <taxon>Diplostraca</taxon>
        <taxon>Cladocera</taxon>
        <taxon>Anomopoda</taxon>
        <taxon>Daphniidae</taxon>
        <taxon>Daphnia</taxon>
    </lineage>
</organism>
<evidence type="ECO:0000313" key="5">
    <source>
        <dbReference type="Proteomes" id="UP001234178"/>
    </source>
</evidence>
<dbReference type="SUPFAM" id="SSF48371">
    <property type="entry name" value="ARM repeat"/>
    <property type="match status" value="1"/>
</dbReference>
<evidence type="ECO:0000256" key="2">
    <source>
        <dbReference type="SAM" id="MobiDB-lite"/>
    </source>
</evidence>
<protein>
    <recommendedName>
        <fullName evidence="3">Protein kinase domain-containing protein</fullName>
    </recommendedName>
</protein>
<evidence type="ECO:0000259" key="3">
    <source>
        <dbReference type="PROSITE" id="PS50011"/>
    </source>
</evidence>
<dbReference type="Proteomes" id="UP001234178">
    <property type="component" value="Unassembled WGS sequence"/>
</dbReference>
<evidence type="ECO:0000256" key="1">
    <source>
        <dbReference type="ARBA" id="ARBA00038349"/>
    </source>
</evidence>
<dbReference type="CDD" id="cd14011">
    <property type="entry name" value="PK_SCY1_like"/>
    <property type="match status" value="1"/>
</dbReference>
<reference evidence="4 5" key="1">
    <citation type="journal article" date="2023" name="Nucleic Acids Res.">
        <title>The hologenome of Daphnia magna reveals possible DNA methylation and microbiome-mediated evolution of the host genome.</title>
        <authorList>
            <person name="Chaturvedi A."/>
            <person name="Li X."/>
            <person name="Dhandapani V."/>
            <person name="Marshall H."/>
            <person name="Kissane S."/>
            <person name="Cuenca-Cambronero M."/>
            <person name="Asole G."/>
            <person name="Calvet F."/>
            <person name="Ruiz-Romero M."/>
            <person name="Marangio P."/>
            <person name="Guigo R."/>
            <person name="Rago D."/>
            <person name="Mirbahai L."/>
            <person name="Eastwood N."/>
            <person name="Colbourne J.K."/>
            <person name="Zhou J."/>
            <person name="Mallon E."/>
            <person name="Orsini L."/>
        </authorList>
    </citation>
    <scope>NUCLEOTIDE SEQUENCE [LARGE SCALE GENOMIC DNA]</scope>
    <source>
        <strain evidence="4">LRV0_1</strain>
    </source>
</reference>
<evidence type="ECO:0000313" key="4">
    <source>
        <dbReference type="EMBL" id="KAK4015680.1"/>
    </source>
</evidence>
<dbReference type="PROSITE" id="PS50011">
    <property type="entry name" value="PROTEIN_KINASE_DOM"/>
    <property type="match status" value="1"/>
</dbReference>
<accession>A0ABQ9ZRY2</accession>
<dbReference type="InterPro" id="IPR016024">
    <property type="entry name" value="ARM-type_fold"/>
</dbReference>
<dbReference type="InterPro" id="IPR000719">
    <property type="entry name" value="Prot_kinase_dom"/>
</dbReference>
<dbReference type="EMBL" id="JAOYFB010000005">
    <property type="protein sequence ID" value="KAK4015680.1"/>
    <property type="molecule type" value="Genomic_DNA"/>
</dbReference>
<dbReference type="InterPro" id="IPR011009">
    <property type="entry name" value="Kinase-like_dom_sf"/>
</dbReference>
<proteinExistence type="inferred from homology"/>
<dbReference type="PANTHER" id="PTHR12984:SF16">
    <property type="entry name" value="BLACK MATCH, ISOFORM H"/>
    <property type="match status" value="1"/>
</dbReference>
<dbReference type="InterPro" id="IPR051177">
    <property type="entry name" value="CIK-Related_Protein"/>
</dbReference>
<keyword evidence="5" id="KW-1185">Reference proteome</keyword>
<feature type="region of interest" description="Disordered" evidence="2">
    <location>
        <begin position="734"/>
        <end position="837"/>
    </location>
</feature>
<dbReference type="SUPFAM" id="SSF56112">
    <property type="entry name" value="Protein kinase-like (PK-like)"/>
    <property type="match status" value="1"/>
</dbReference>
<feature type="domain" description="Protein kinase" evidence="3">
    <location>
        <begin position="57"/>
        <end position="372"/>
    </location>
</feature>
<comment type="similarity">
    <text evidence="1">Belongs to the protein kinase superfamily.</text>
</comment>
<feature type="compositionally biased region" description="Polar residues" evidence="2">
    <location>
        <begin position="738"/>
        <end position="755"/>
    </location>
</feature>
<dbReference type="Pfam" id="PF00069">
    <property type="entry name" value="Pkinase"/>
    <property type="match status" value="1"/>
</dbReference>
<gene>
    <name evidence="4" type="ORF">OUZ56_030654</name>
</gene>
<comment type="caution">
    <text evidence="4">The sequence shown here is derived from an EMBL/GenBank/DDBJ whole genome shotgun (WGS) entry which is preliminary data.</text>
</comment>
<dbReference type="Gene3D" id="3.30.200.20">
    <property type="entry name" value="Phosphorylase Kinase, domain 1"/>
    <property type="match status" value="1"/>
</dbReference>
<sequence length="858" mass="94478">MPCISMFSRFKADRSGGSGGIGSYGSGSNGAGGGAGGSSLSQSLLEGNAITTFFEIGRQTATAGPGYLWKVHDAYRKSDGKEASVFLFDKRTADKLHKPRRKETISEMLRHGVRQLERCRHPRLLHVLHSVEETSDTLAFATEPVSTSLGNVLAAIEDGAEIQQPSGSSNTITVAETYNGSRRNSARDIRPNDVQSFLDIEIKYGIYQLIEALSFLHMTAHLLHRNVCPGSVLVTRRGTWKLAGLEFAERMNEQDGSESLTVQRWTSRIAKMAQPDLDFIAPEVQTHSTVSAASDMFSLGLVVAAIFNRGRPLIQANHSNPNYTKQMEMLNDQLRNVLPSLPVGLQEALIRLLSRDARKRPNAQLLSSIKFFSDPAVHALQFLDVINMKDPGQKSQFYRTTLKDILPSIPKKLWFQHVWPSLQQELRTQEVLAAALQPILLMIQEISPDEYQLHIMPTIRQILGVPKSIQASVTLLENLHIIVEKTPVEDLQAEIFPMLFSSYESTTLQVQSAALVAVTNIAASLDDQMIRKMVLPKTKTVFERNSGDLKLTLNVLACLAQVIDRLDKSAIIDEVLPLLWDVKLQDPEIIQEVVSIYQRMISNKKNGLSVSLMATRVMPSLLPQTMNPSLSLEQFSNLLEVLQEMLDHIDRHQRNKLKLDNLSLGTSPERMRPLRHQHSTDNMHAVNNFNIPFVKVEQRKTCSEENMIKTHSSNSGPGSPDSNYLRVAQSLAGRRLSDNSNSGNRGRPAPSSSIHLSPATCLSVGSLPTRRHSSIGSTDRRPSTANLLPPSSGGPNGSTSVPMLSTGSISSFSGLSGLTSRRPSMCPPTFITGNRTTESGSSILQQIGSGVYQLFSGK</sequence>
<dbReference type="PANTHER" id="PTHR12984">
    <property type="entry name" value="SCY1-RELATED S/T PROTEIN KINASE-LIKE"/>
    <property type="match status" value="1"/>
</dbReference>
<dbReference type="SMART" id="SM00220">
    <property type="entry name" value="S_TKc"/>
    <property type="match status" value="1"/>
</dbReference>
<feature type="compositionally biased region" description="Low complexity" evidence="2">
    <location>
        <begin position="804"/>
        <end position="820"/>
    </location>
</feature>
<dbReference type="InterPro" id="IPR011989">
    <property type="entry name" value="ARM-like"/>
</dbReference>
<dbReference type="Gene3D" id="1.25.10.10">
    <property type="entry name" value="Leucine-rich Repeat Variant"/>
    <property type="match status" value="1"/>
</dbReference>
<name>A0ABQ9ZRY2_9CRUS</name>
<dbReference type="Gene3D" id="1.10.510.10">
    <property type="entry name" value="Transferase(Phosphotransferase) domain 1"/>
    <property type="match status" value="1"/>
</dbReference>